<name>A0A6S6SE29_9BACT</name>
<keyword evidence="1" id="KW-0472">Membrane</keyword>
<sequence length="78" mass="8944">MKELWIVEILAAGIVLVLAIVLAFMVTALIQKIFIWIETFEGRITRVTLNLLVILMIMLIGLFLLQLLFSFMMSFILS</sequence>
<protein>
    <submittedName>
        <fullName evidence="2">Uncharacterized protein</fullName>
    </submittedName>
</protein>
<reference evidence="2" key="1">
    <citation type="submission" date="2020-01" db="EMBL/GenBank/DDBJ databases">
        <authorList>
            <person name="Meier V. D."/>
            <person name="Meier V D."/>
        </authorList>
    </citation>
    <scope>NUCLEOTIDE SEQUENCE</scope>
    <source>
        <strain evidence="2">HLG_WM_MAG_03</strain>
    </source>
</reference>
<organism evidence="2">
    <name type="scientific">uncultured Sulfurovum sp</name>
    <dbReference type="NCBI Taxonomy" id="269237"/>
    <lineage>
        <taxon>Bacteria</taxon>
        <taxon>Pseudomonadati</taxon>
        <taxon>Campylobacterota</taxon>
        <taxon>Epsilonproteobacteria</taxon>
        <taxon>Campylobacterales</taxon>
        <taxon>Sulfurovaceae</taxon>
        <taxon>Sulfurovum</taxon>
        <taxon>environmental samples</taxon>
    </lineage>
</organism>
<feature type="transmembrane region" description="Helical" evidence="1">
    <location>
        <begin position="6"/>
        <end position="30"/>
    </location>
</feature>
<keyword evidence="1" id="KW-1133">Transmembrane helix</keyword>
<feature type="transmembrane region" description="Helical" evidence="1">
    <location>
        <begin position="51"/>
        <end position="77"/>
    </location>
</feature>
<proteinExistence type="predicted"/>
<dbReference type="AlphaFoldDB" id="A0A6S6SE29"/>
<evidence type="ECO:0000256" key="1">
    <source>
        <dbReference type="SAM" id="Phobius"/>
    </source>
</evidence>
<evidence type="ECO:0000313" key="2">
    <source>
        <dbReference type="EMBL" id="CAA6808246.1"/>
    </source>
</evidence>
<keyword evidence="1" id="KW-0812">Transmembrane</keyword>
<gene>
    <name evidence="2" type="ORF">HELGO_WM38552</name>
</gene>
<dbReference type="EMBL" id="CACVAR010000171">
    <property type="protein sequence ID" value="CAA6808246.1"/>
    <property type="molecule type" value="Genomic_DNA"/>
</dbReference>
<accession>A0A6S6SE29</accession>